<evidence type="ECO:0000313" key="1">
    <source>
        <dbReference type="EMBL" id="OKO99560.1"/>
    </source>
</evidence>
<evidence type="ECO:0000313" key="2">
    <source>
        <dbReference type="Proteomes" id="UP000186955"/>
    </source>
</evidence>
<organism evidence="1 2">
    <name type="scientific">Penicillium subrubescens</name>
    <dbReference type="NCBI Taxonomy" id="1316194"/>
    <lineage>
        <taxon>Eukaryota</taxon>
        <taxon>Fungi</taxon>
        <taxon>Dikarya</taxon>
        <taxon>Ascomycota</taxon>
        <taxon>Pezizomycotina</taxon>
        <taxon>Eurotiomycetes</taxon>
        <taxon>Eurotiomycetidae</taxon>
        <taxon>Eurotiales</taxon>
        <taxon>Aspergillaceae</taxon>
        <taxon>Penicillium</taxon>
    </lineage>
</organism>
<comment type="caution">
    <text evidence="1">The sequence shown here is derived from an EMBL/GenBank/DDBJ whole genome shotgun (WGS) entry which is preliminary data.</text>
</comment>
<gene>
    <name evidence="1" type="ORF">PENSUB_8405</name>
</gene>
<accession>A0A1Q5TH69</accession>
<dbReference type="AlphaFoldDB" id="A0A1Q5TH69"/>
<dbReference type="EMBL" id="MNBE01000656">
    <property type="protein sequence ID" value="OKO99560.1"/>
    <property type="molecule type" value="Genomic_DNA"/>
</dbReference>
<dbReference type="Proteomes" id="UP000186955">
    <property type="component" value="Unassembled WGS sequence"/>
</dbReference>
<keyword evidence="2" id="KW-1185">Reference proteome</keyword>
<sequence>MADVKRAADAQRILNSVMPGYVAWSAGVGGKRRPYKHDRHGPRSLHNVLKANEQTTEADTRQYQCLRLFPCLPISFVLGVETWAKVLGPSVGPDNA</sequence>
<protein>
    <submittedName>
        <fullName evidence="1">Uncharacterized protein</fullName>
    </submittedName>
</protein>
<name>A0A1Q5TH69_9EURO</name>
<proteinExistence type="predicted"/>
<reference evidence="1 2" key="1">
    <citation type="submission" date="2016-10" db="EMBL/GenBank/DDBJ databases">
        <title>Genome sequence of the ascomycete fungus Penicillium subrubescens.</title>
        <authorList>
            <person name="De Vries R.P."/>
            <person name="Peng M."/>
            <person name="Dilokpimol A."/>
            <person name="Hilden K."/>
            <person name="Makela M.R."/>
            <person name="Grigoriev I."/>
            <person name="Riley R."/>
            <person name="Granchi Z."/>
        </authorList>
    </citation>
    <scope>NUCLEOTIDE SEQUENCE [LARGE SCALE GENOMIC DNA]</scope>
    <source>
        <strain evidence="1 2">CBS 132785</strain>
    </source>
</reference>